<evidence type="ECO:0000256" key="5">
    <source>
        <dbReference type="ARBA" id="ARBA00023136"/>
    </source>
</evidence>
<dbReference type="Gene3D" id="1.20.1250.20">
    <property type="entry name" value="MFS general substrate transporter like domains"/>
    <property type="match status" value="1"/>
</dbReference>
<gene>
    <name evidence="7" type="ORF">AZE42_05274</name>
</gene>
<dbReference type="InterPro" id="IPR036259">
    <property type="entry name" value="MFS_trans_sf"/>
</dbReference>
<evidence type="ECO:0000313" key="7">
    <source>
        <dbReference type="EMBL" id="OJA08652.1"/>
    </source>
</evidence>
<evidence type="ECO:0000256" key="6">
    <source>
        <dbReference type="SAM" id="Phobius"/>
    </source>
</evidence>
<evidence type="ECO:0008006" key="9">
    <source>
        <dbReference type="Google" id="ProtNLM"/>
    </source>
</evidence>
<keyword evidence="3 6" id="KW-0812">Transmembrane</keyword>
<proteinExistence type="predicted"/>
<dbReference type="SUPFAM" id="SSF103473">
    <property type="entry name" value="MFS general substrate transporter"/>
    <property type="match status" value="1"/>
</dbReference>
<evidence type="ECO:0000256" key="2">
    <source>
        <dbReference type="ARBA" id="ARBA00022448"/>
    </source>
</evidence>
<dbReference type="AlphaFoldDB" id="A0A1J8QA77"/>
<feature type="transmembrane region" description="Helical" evidence="6">
    <location>
        <begin position="169"/>
        <end position="191"/>
    </location>
</feature>
<feature type="transmembrane region" description="Helical" evidence="6">
    <location>
        <begin position="26"/>
        <end position="48"/>
    </location>
</feature>
<keyword evidence="8" id="KW-1185">Reference proteome</keyword>
<feature type="non-terminal residue" evidence="7">
    <location>
        <position position="208"/>
    </location>
</feature>
<keyword evidence="5 6" id="KW-0472">Membrane</keyword>
<comment type="caution">
    <text evidence="7">The sequence shown here is derived from an EMBL/GenBank/DDBJ whole genome shotgun (WGS) entry which is preliminary data.</text>
</comment>
<accession>A0A1J8QA77</accession>
<dbReference type="OrthoDB" id="419616at2759"/>
<dbReference type="STRING" id="180088.A0A1J8QA77"/>
<evidence type="ECO:0000256" key="3">
    <source>
        <dbReference type="ARBA" id="ARBA00022692"/>
    </source>
</evidence>
<dbReference type="GO" id="GO:0016020">
    <property type="term" value="C:membrane"/>
    <property type="evidence" value="ECO:0007669"/>
    <property type="project" value="UniProtKB-SubCell"/>
</dbReference>
<protein>
    <recommendedName>
        <fullName evidence="9">Major facilitator superfamily (MFS) profile domain-containing protein</fullName>
    </recommendedName>
</protein>
<organism evidence="7 8">
    <name type="scientific">Rhizopogon vesiculosus</name>
    <dbReference type="NCBI Taxonomy" id="180088"/>
    <lineage>
        <taxon>Eukaryota</taxon>
        <taxon>Fungi</taxon>
        <taxon>Dikarya</taxon>
        <taxon>Basidiomycota</taxon>
        <taxon>Agaricomycotina</taxon>
        <taxon>Agaricomycetes</taxon>
        <taxon>Agaricomycetidae</taxon>
        <taxon>Boletales</taxon>
        <taxon>Suillineae</taxon>
        <taxon>Rhizopogonaceae</taxon>
        <taxon>Rhizopogon</taxon>
    </lineage>
</organism>
<name>A0A1J8QA77_9AGAM</name>
<dbReference type="PANTHER" id="PTHR23504">
    <property type="entry name" value="MAJOR FACILITATOR SUPERFAMILY DOMAIN-CONTAINING PROTEIN 10"/>
    <property type="match status" value="1"/>
</dbReference>
<evidence type="ECO:0000313" key="8">
    <source>
        <dbReference type="Proteomes" id="UP000183567"/>
    </source>
</evidence>
<sequence>MGGTLSRPQDHWPTLFSHPFWGKYRYFLPCAVSACLLIVALFVLLFFLEETLSTERQPKLMSTTLGGISSVADIDREALPQKPVAVMPLRSLLIPSIVIPIANYALLAFLDISLMALLPLFFSTPTYLGGLGFTPSSIGLWLAMFGVVDGLFQAFFFAKIVDRFGPKRVFCSSVLCFAPTMIVFPIMSWLVHTRGAVDHAITVTLIGQ</sequence>
<dbReference type="Proteomes" id="UP000183567">
    <property type="component" value="Unassembled WGS sequence"/>
</dbReference>
<dbReference type="EMBL" id="LVVM01006241">
    <property type="protein sequence ID" value="OJA08652.1"/>
    <property type="molecule type" value="Genomic_DNA"/>
</dbReference>
<reference evidence="7 8" key="1">
    <citation type="submission" date="2016-03" db="EMBL/GenBank/DDBJ databases">
        <title>Comparative genomics of the ectomycorrhizal sister species Rhizopogon vinicolor and Rhizopogon vesiculosus (Basidiomycota: Boletales) reveals a divergence of the mating type B locus.</title>
        <authorList>
            <person name="Mujic A.B."/>
            <person name="Kuo A."/>
            <person name="Tritt A."/>
            <person name="Lipzen A."/>
            <person name="Chen C."/>
            <person name="Johnson J."/>
            <person name="Sharma A."/>
            <person name="Barry K."/>
            <person name="Grigoriev I.V."/>
            <person name="Spatafora J.W."/>
        </authorList>
    </citation>
    <scope>NUCLEOTIDE SEQUENCE [LARGE SCALE GENOMIC DNA]</scope>
    <source>
        <strain evidence="7 8">AM-OR11-056</strain>
    </source>
</reference>
<feature type="transmembrane region" description="Helical" evidence="6">
    <location>
        <begin position="138"/>
        <end position="157"/>
    </location>
</feature>
<evidence type="ECO:0000256" key="4">
    <source>
        <dbReference type="ARBA" id="ARBA00022989"/>
    </source>
</evidence>
<dbReference type="PANTHER" id="PTHR23504:SF15">
    <property type="entry name" value="MAJOR FACILITATOR SUPERFAMILY (MFS) PROFILE DOMAIN-CONTAINING PROTEIN"/>
    <property type="match status" value="1"/>
</dbReference>
<keyword evidence="2" id="KW-0813">Transport</keyword>
<comment type="subcellular location">
    <subcellularLocation>
        <location evidence="1">Membrane</location>
        <topology evidence="1">Multi-pass membrane protein</topology>
    </subcellularLocation>
</comment>
<evidence type="ECO:0000256" key="1">
    <source>
        <dbReference type="ARBA" id="ARBA00004141"/>
    </source>
</evidence>
<feature type="transmembrane region" description="Helical" evidence="6">
    <location>
        <begin position="92"/>
        <end position="118"/>
    </location>
</feature>
<keyword evidence="4 6" id="KW-1133">Transmembrane helix</keyword>